<protein>
    <submittedName>
        <fullName evidence="2">Uncharacterized protein</fullName>
    </submittedName>
</protein>
<evidence type="ECO:0000313" key="3">
    <source>
        <dbReference type="Proteomes" id="UP000199233"/>
    </source>
</evidence>
<feature type="transmembrane region" description="Helical" evidence="1">
    <location>
        <begin position="52"/>
        <end position="69"/>
    </location>
</feature>
<dbReference type="STRING" id="489703.SAMN04488038_1093"/>
<accession>A0A1H9HS74</accession>
<feature type="transmembrane region" description="Helical" evidence="1">
    <location>
        <begin position="81"/>
        <end position="101"/>
    </location>
</feature>
<evidence type="ECO:0000256" key="1">
    <source>
        <dbReference type="SAM" id="Phobius"/>
    </source>
</evidence>
<dbReference type="RefSeq" id="WP_093286283.1">
    <property type="nucleotide sequence ID" value="NZ_FOFS01000009.1"/>
</dbReference>
<dbReference type="AlphaFoldDB" id="A0A1H9HS74"/>
<gene>
    <name evidence="2" type="ORF">SAMN04488038_1093</name>
</gene>
<dbReference type="OrthoDB" id="982926at2"/>
<keyword evidence="1" id="KW-0812">Transmembrane</keyword>
<organism evidence="2 3">
    <name type="scientific">Solimonas aquatica</name>
    <dbReference type="NCBI Taxonomy" id="489703"/>
    <lineage>
        <taxon>Bacteria</taxon>
        <taxon>Pseudomonadati</taxon>
        <taxon>Pseudomonadota</taxon>
        <taxon>Gammaproteobacteria</taxon>
        <taxon>Nevskiales</taxon>
        <taxon>Nevskiaceae</taxon>
        <taxon>Solimonas</taxon>
    </lineage>
</organism>
<keyword evidence="3" id="KW-1185">Reference proteome</keyword>
<sequence length="134" mass="15011">MTEKTRALLAVLLAAAWVNASEFLRNEWLLKDHWLRHYQRLGLAFPEAPHNGAIWGLWGLLFAAWIYALTRAHSWLRTALLAWFGGFVLMWLVIGNLGVLPVSLLPYALPLSLLETGIASAICLRVAPPRRADA</sequence>
<dbReference type="Proteomes" id="UP000199233">
    <property type="component" value="Unassembled WGS sequence"/>
</dbReference>
<keyword evidence="1" id="KW-1133">Transmembrane helix</keyword>
<name>A0A1H9HS74_9GAMM</name>
<keyword evidence="1" id="KW-0472">Membrane</keyword>
<proteinExistence type="predicted"/>
<reference evidence="2 3" key="1">
    <citation type="submission" date="2016-10" db="EMBL/GenBank/DDBJ databases">
        <authorList>
            <person name="de Groot N.N."/>
        </authorList>
    </citation>
    <scope>NUCLEOTIDE SEQUENCE [LARGE SCALE GENOMIC DNA]</scope>
    <source>
        <strain evidence="2 3">DSM 25927</strain>
    </source>
</reference>
<dbReference type="EMBL" id="FOFS01000009">
    <property type="protein sequence ID" value="SEQ65092.1"/>
    <property type="molecule type" value="Genomic_DNA"/>
</dbReference>
<evidence type="ECO:0000313" key="2">
    <source>
        <dbReference type="EMBL" id="SEQ65092.1"/>
    </source>
</evidence>